<name>A0A5N5FKE3_9ROSA</name>
<dbReference type="Pfam" id="PF13202">
    <property type="entry name" value="EF-hand_5"/>
    <property type="match status" value="2"/>
</dbReference>
<sequence length="364" mass="42311">MAKAVVYALLATAFIFLLVMLPSKQRGPNHRRRHHHPHPLLGLNRRLGYTGHAPIFDPLVAKMERYAKENGFPGGMNNLMGLAAHNDHPMMHLSEVEEVHEYIGDEGKLNLTLRLINLFPLIDQAPKDGFISSKELEQWVTKQTLERLNYSTQKEMESHDKDGDGTISFAEYLPKFSAKDLAKNRMEHGEAGWWKQQFENADADKNGLLNFNELKDLLHPEDSNNEEIHKWLLREKMKRMDKDKDGKMNFMEFLHNAYDNYKSYVEFETGGKNIPSPEQKFTELDVNKNRLLEVEELKPILHYIHPGELSYAKYYASFLMLEADGNKDGKLTLEEMLDHDYVFYNTVYDGSINENHDEDLHDEF</sequence>
<accession>A0A5N5FKE3</accession>
<dbReference type="InterPro" id="IPR002048">
    <property type="entry name" value="EF_hand_dom"/>
</dbReference>
<gene>
    <name evidence="6" type="ORF">D8674_001734</name>
</gene>
<evidence type="ECO:0000259" key="5">
    <source>
        <dbReference type="PROSITE" id="PS50222"/>
    </source>
</evidence>
<proteinExistence type="predicted"/>
<protein>
    <submittedName>
        <fullName evidence="6">Calumenin</fullName>
    </submittedName>
</protein>
<feature type="domain" description="EF-hand" evidence="5">
    <location>
        <begin position="233"/>
        <end position="263"/>
    </location>
</feature>
<feature type="domain" description="EF-hand" evidence="5">
    <location>
        <begin position="189"/>
        <end position="224"/>
    </location>
</feature>
<dbReference type="PANTHER" id="PTHR10827">
    <property type="entry name" value="RETICULOCALBIN"/>
    <property type="match status" value="1"/>
</dbReference>
<dbReference type="Gene3D" id="1.10.238.10">
    <property type="entry name" value="EF-hand"/>
    <property type="match status" value="3"/>
</dbReference>
<keyword evidence="4" id="KW-0472">Membrane</keyword>
<evidence type="ECO:0000256" key="2">
    <source>
        <dbReference type="ARBA" id="ARBA00022737"/>
    </source>
</evidence>
<evidence type="ECO:0000256" key="3">
    <source>
        <dbReference type="ARBA" id="ARBA00022837"/>
    </source>
</evidence>
<evidence type="ECO:0000256" key="1">
    <source>
        <dbReference type="ARBA" id="ARBA00022723"/>
    </source>
</evidence>
<dbReference type="Pfam" id="PF13499">
    <property type="entry name" value="EF-hand_7"/>
    <property type="match status" value="1"/>
</dbReference>
<dbReference type="Proteomes" id="UP000327157">
    <property type="component" value="Chromosome 1"/>
</dbReference>
<comment type="caution">
    <text evidence="6">The sequence shown here is derived from an EMBL/GenBank/DDBJ whole genome shotgun (WGS) entry which is preliminary data.</text>
</comment>
<dbReference type="AlphaFoldDB" id="A0A5N5FKE3"/>
<keyword evidence="3" id="KW-0106">Calcium</keyword>
<dbReference type="SUPFAM" id="SSF47473">
    <property type="entry name" value="EF-hand"/>
    <property type="match status" value="2"/>
</dbReference>
<reference evidence="6 7" key="1">
    <citation type="submission" date="2019-09" db="EMBL/GenBank/DDBJ databases">
        <authorList>
            <person name="Ou C."/>
        </authorList>
    </citation>
    <scope>NUCLEOTIDE SEQUENCE [LARGE SCALE GENOMIC DNA]</scope>
    <source>
        <strain evidence="6">S2</strain>
        <tissue evidence="6">Leaf</tissue>
    </source>
</reference>
<evidence type="ECO:0000256" key="4">
    <source>
        <dbReference type="SAM" id="Phobius"/>
    </source>
</evidence>
<organism evidence="6 7">
    <name type="scientific">Pyrus ussuriensis x Pyrus communis</name>
    <dbReference type="NCBI Taxonomy" id="2448454"/>
    <lineage>
        <taxon>Eukaryota</taxon>
        <taxon>Viridiplantae</taxon>
        <taxon>Streptophyta</taxon>
        <taxon>Embryophyta</taxon>
        <taxon>Tracheophyta</taxon>
        <taxon>Spermatophyta</taxon>
        <taxon>Magnoliopsida</taxon>
        <taxon>eudicotyledons</taxon>
        <taxon>Gunneridae</taxon>
        <taxon>Pentapetalae</taxon>
        <taxon>rosids</taxon>
        <taxon>fabids</taxon>
        <taxon>Rosales</taxon>
        <taxon>Rosaceae</taxon>
        <taxon>Amygdaloideae</taxon>
        <taxon>Maleae</taxon>
        <taxon>Pyrus</taxon>
    </lineage>
</organism>
<feature type="transmembrane region" description="Helical" evidence="4">
    <location>
        <begin position="6"/>
        <end position="23"/>
    </location>
</feature>
<reference evidence="6 7" key="3">
    <citation type="submission" date="2019-11" db="EMBL/GenBank/DDBJ databases">
        <title>A de novo genome assembly of a pear dwarfing rootstock.</title>
        <authorList>
            <person name="Wang F."/>
            <person name="Wang J."/>
            <person name="Li S."/>
            <person name="Zhang Y."/>
            <person name="Fang M."/>
            <person name="Ma L."/>
            <person name="Zhao Y."/>
            <person name="Jiang S."/>
        </authorList>
    </citation>
    <scope>NUCLEOTIDE SEQUENCE [LARGE SCALE GENOMIC DNA]</scope>
    <source>
        <strain evidence="6">S2</strain>
        <tissue evidence="6">Leaf</tissue>
    </source>
</reference>
<evidence type="ECO:0000313" key="6">
    <source>
        <dbReference type="EMBL" id="KAB2598814.1"/>
    </source>
</evidence>
<keyword evidence="4" id="KW-0812">Transmembrane</keyword>
<dbReference type="SMART" id="SM00054">
    <property type="entry name" value="EFh"/>
    <property type="match status" value="4"/>
</dbReference>
<keyword evidence="1" id="KW-0479">Metal-binding</keyword>
<dbReference type="PROSITE" id="PS50222">
    <property type="entry name" value="EF_HAND_2"/>
    <property type="match status" value="3"/>
</dbReference>
<dbReference type="EMBL" id="SMOL01000768">
    <property type="protein sequence ID" value="KAB2598814.1"/>
    <property type="molecule type" value="Genomic_DNA"/>
</dbReference>
<dbReference type="GO" id="GO:0005783">
    <property type="term" value="C:endoplasmic reticulum"/>
    <property type="evidence" value="ECO:0007669"/>
    <property type="project" value="TreeGrafter"/>
</dbReference>
<dbReference type="InterPro" id="IPR011992">
    <property type="entry name" value="EF-hand-dom_pair"/>
</dbReference>
<dbReference type="PROSITE" id="PS00018">
    <property type="entry name" value="EF_HAND_1"/>
    <property type="match status" value="5"/>
</dbReference>
<dbReference type="InterPro" id="IPR018247">
    <property type="entry name" value="EF_Hand_1_Ca_BS"/>
</dbReference>
<evidence type="ECO:0000313" key="7">
    <source>
        <dbReference type="Proteomes" id="UP000327157"/>
    </source>
</evidence>
<keyword evidence="4" id="KW-1133">Transmembrane helix</keyword>
<feature type="domain" description="EF-hand" evidence="5">
    <location>
        <begin position="156"/>
        <end position="182"/>
    </location>
</feature>
<dbReference type="OrthoDB" id="293868at2759"/>
<dbReference type="PANTHER" id="PTHR10827:SF98">
    <property type="entry name" value="45 KDA CALCIUM-BINDING PROTEIN"/>
    <property type="match status" value="1"/>
</dbReference>
<dbReference type="GO" id="GO:0005509">
    <property type="term" value="F:calcium ion binding"/>
    <property type="evidence" value="ECO:0007669"/>
    <property type="project" value="InterPro"/>
</dbReference>
<reference evidence="7" key="2">
    <citation type="submission" date="2019-10" db="EMBL/GenBank/DDBJ databases">
        <title>A de novo genome assembly of a pear dwarfing rootstock.</title>
        <authorList>
            <person name="Wang F."/>
            <person name="Wang J."/>
            <person name="Li S."/>
            <person name="Zhang Y."/>
            <person name="Fang M."/>
            <person name="Ma L."/>
            <person name="Zhao Y."/>
            <person name="Jiang S."/>
        </authorList>
    </citation>
    <scope>NUCLEOTIDE SEQUENCE [LARGE SCALE GENOMIC DNA]</scope>
</reference>
<keyword evidence="7" id="KW-1185">Reference proteome</keyword>
<keyword evidence="2" id="KW-0677">Repeat</keyword>